<name>B8GPE2_THISH</name>
<accession>B8GPE2</accession>
<proteinExistence type="predicted"/>
<dbReference type="STRING" id="396588.Tgr7_2992"/>
<evidence type="ECO:0000313" key="3">
    <source>
        <dbReference type="Proteomes" id="UP000002383"/>
    </source>
</evidence>
<dbReference type="AlphaFoldDB" id="B8GPE2"/>
<protein>
    <submittedName>
        <fullName evidence="2">Uncharacterized protein</fullName>
    </submittedName>
</protein>
<dbReference type="KEGG" id="tgr:Tgr7_2992"/>
<dbReference type="Proteomes" id="UP000002383">
    <property type="component" value="Chromosome"/>
</dbReference>
<dbReference type="HOGENOM" id="CLU_220456_0_1_6"/>
<keyword evidence="1" id="KW-0812">Transmembrane</keyword>
<evidence type="ECO:0000313" key="2">
    <source>
        <dbReference type="EMBL" id="ACL74062.1"/>
    </source>
</evidence>
<dbReference type="EMBL" id="CP001339">
    <property type="protein sequence ID" value="ACL74062.1"/>
    <property type="molecule type" value="Genomic_DNA"/>
</dbReference>
<keyword evidence="1" id="KW-1133">Transmembrane helix</keyword>
<sequence>MFSFENFPLTLTIALIVMSWLSFLSVIFFGG</sequence>
<evidence type="ECO:0000256" key="1">
    <source>
        <dbReference type="SAM" id="Phobius"/>
    </source>
</evidence>
<gene>
    <name evidence="2" type="ordered locus">Tgr7_2992</name>
</gene>
<reference evidence="2 3" key="1">
    <citation type="journal article" date="2011" name="Stand. Genomic Sci.">
        <title>Complete genome sequence of 'Thioalkalivibrio sulfidophilus' HL-EbGr7.</title>
        <authorList>
            <person name="Muyzer G."/>
            <person name="Sorokin D.Y."/>
            <person name="Mavromatis K."/>
            <person name="Lapidus A."/>
            <person name="Clum A."/>
            <person name="Ivanova N."/>
            <person name="Pati A."/>
            <person name="d'Haeseleer P."/>
            <person name="Woyke T."/>
            <person name="Kyrpides N.C."/>
        </authorList>
    </citation>
    <scope>NUCLEOTIDE SEQUENCE [LARGE SCALE GENOMIC DNA]</scope>
    <source>
        <strain evidence="2 3">HL-EbGR7</strain>
    </source>
</reference>
<organism evidence="2 3">
    <name type="scientific">Thioalkalivibrio sulfidiphilus (strain HL-EbGR7)</name>
    <dbReference type="NCBI Taxonomy" id="396588"/>
    <lineage>
        <taxon>Bacteria</taxon>
        <taxon>Pseudomonadati</taxon>
        <taxon>Pseudomonadota</taxon>
        <taxon>Gammaproteobacteria</taxon>
        <taxon>Chromatiales</taxon>
        <taxon>Ectothiorhodospiraceae</taxon>
        <taxon>Thioalkalivibrio</taxon>
    </lineage>
</organism>
<keyword evidence="1" id="KW-0472">Membrane</keyword>
<keyword evidence="3" id="KW-1185">Reference proteome</keyword>
<feature type="transmembrane region" description="Helical" evidence="1">
    <location>
        <begin position="6"/>
        <end position="29"/>
    </location>
</feature>